<keyword evidence="2" id="KW-1185">Reference proteome</keyword>
<sequence>MGRKVMTRLILEVESGFSELGYVRIPVEGLSRDSDEGERIVLACGDVDALNLRRQIRIAVFRRSSGAHQVFGQIALVCDAVADVFDSLPDAARLHANLGFEVPGTVVETSLTDLIGVERHFAPQIFDVDDVARVVSGLVRVVSERGSTWFAEWSTFDSILSAACHRRRVSFARWNIDPVAFRAAIVLGVCNGEFQAVSRAMDWYRGRWTGMNSSDSRERARALDEHLREISVEYREFRRSLRG</sequence>
<dbReference type="AlphaFoldDB" id="U5EBD7"/>
<evidence type="ECO:0000313" key="1">
    <source>
        <dbReference type="EMBL" id="GAD83726.1"/>
    </source>
</evidence>
<comment type="caution">
    <text evidence="1">The sequence shown here is derived from an EMBL/GenBank/DDBJ whole genome shotgun (WGS) entry which is preliminary data.</text>
</comment>
<dbReference type="RefSeq" id="WP_019049439.1">
    <property type="nucleotide sequence ID" value="NZ_BAFO02000020.1"/>
</dbReference>
<protein>
    <submittedName>
        <fullName evidence="1">Uncharacterized protein</fullName>
    </submittedName>
</protein>
<accession>U5EBD7</accession>
<organism evidence="1 2">
    <name type="scientific">Nocardia asteroides NBRC 15531</name>
    <dbReference type="NCBI Taxonomy" id="1110697"/>
    <lineage>
        <taxon>Bacteria</taxon>
        <taxon>Bacillati</taxon>
        <taxon>Actinomycetota</taxon>
        <taxon>Actinomycetes</taxon>
        <taxon>Mycobacteriales</taxon>
        <taxon>Nocardiaceae</taxon>
        <taxon>Nocardia</taxon>
    </lineage>
</organism>
<gene>
    <name evidence="1" type="ORF">NCAST_20_02950</name>
</gene>
<dbReference type="STRING" id="1824.SAMN05444423_1011027"/>
<name>U5EBD7_NOCAS</name>
<dbReference type="EMBL" id="BAFO02000020">
    <property type="protein sequence ID" value="GAD83726.1"/>
    <property type="molecule type" value="Genomic_DNA"/>
</dbReference>
<dbReference type="Proteomes" id="UP000017048">
    <property type="component" value="Unassembled WGS sequence"/>
</dbReference>
<proteinExistence type="predicted"/>
<evidence type="ECO:0000313" key="2">
    <source>
        <dbReference type="Proteomes" id="UP000017048"/>
    </source>
</evidence>
<reference evidence="1 2" key="1">
    <citation type="journal article" date="2014" name="BMC Genomics">
        <title>Genome based analysis of type-I polyketide synthase and nonribosomal peptide synthetase gene clusters in seven strains of five representative Nocardia species.</title>
        <authorList>
            <person name="Komaki H."/>
            <person name="Ichikawa N."/>
            <person name="Hosoyama A."/>
            <person name="Takahashi-Nakaguchi A."/>
            <person name="Matsuzawa T."/>
            <person name="Suzuki K."/>
            <person name="Fujita N."/>
            <person name="Gonoi T."/>
        </authorList>
    </citation>
    <scope>NUCLEOTIDE SEQUENCE [LARGE SCALE GENOMIC DNA]</scope>
    <source>
        <strain evidence="1 2">NBRC 15531</strain>
    </source>
</reference>
<dbReference type="GeneID" id="91513708"/>